<reference evidence="16 17" key="1">
    <citation type="journal article" date="2020" name="Nat. Food">
        <title>A phased Vanilla planifolia genome enables genetic improvement of flavour and production.</title>
        <authorList>
            <person name="Hasing T."/>
            <person name="Tang H."/>
            <person name="Brym M."/>
            <person name="Khazi F."/>
            <person name="Huang T."/>
            <person name="Chambers A.H."/>
        </authorList>
    </citation>
    <scope>NUCLEOTIDE SEQUENCE [LARGE SCALE GENOMIC DNA]</scope>
    <source>
        <tissue evidence="16">Leaf</tissue>
    </source>
</reference>
<name>A0A835RPS9_VANPL</name>
<evidence type="ECO:0000256" key="14">
    <source>
        <dbReference type="ARBA" id="ARBA00023160"/>
    </source>
</evidence>
<evidence type="ECO:0000313" key="16">
    <source>
        <dbReference type="EMBL" id="KAG0489867.1"/>
    </source>
</evidence>
<comment type="catalytic activity">
    <reaction evidence="15">
        <text>hexadecanoyl-[ACP] + 2 reduced [2Fe-2S]-[ferredoxin] + O2 + 2 H(+) = (4Z)-hexadecenoyl-[ACP] + 2 oxidized [2Fe-2S]-[ferredoxin] + 2 H2O</text>
        <dbReference type="Rhea" id="RHEA:38043"/>
        <dbReference type="Rhea" id="RHEA-COMP:9652"/>
        <dbReference type="Rhea" id="RHEA-COMP:10000"/>
        <dbReference type="Rhea" id="RHEA-COMP:10001"/>
        <dbReference type="Rhea" id="RHEA-COMP:11488"/>
        <dbReference type="ChEBI" id="CHEBI:15377"/>
        <dbReference type="ChEBI" id="CHEBI:15378"/>
        <dbReference type="ChEBI" id="CHEBI:15379"/>
        <dbReference type="ChEBI" id="CHEBI:33737"/>
        <dbReference type="ChEBI" id="CHEBI:33738"/>
        <dbReference type="ChEBI" id="CHEBI:78483"/>
        <dbReference type="ChEBI" id="CHEBI:85919"/>
        <dbReference type="EC" id="1.14.19.11"/>
    </reaction>
</comment>
<keyword evidence="10" id="KW-0809">Transit peptide</keyword>
<organism evidence="16 17">
    <name type="scientific">Vanilla planifolia</name>
    <name type="common">Vanilla</name>
    <dbReference type="NCBI Taxonomy" id="51239"/>
    <lineage>
        <taxon>Eukaryota</taxon>
        <taxon>Viridiplantae</taxon>
        <taxon>Streptophyta</taxon>
        <taxon>Embryophyta</taxon>
        <taxon>Tracheophyta</taxon>
        <taxon>Spermatophyta</taxon>
        <taxon>Magnoliopsida</taxon>
        <taxon>Liliopsida</taxon>
        <taxon>Asparagales</taxon>
        <taxon>Orchidaceae</taxon>
        <taxon>Vanilloideae</taxon>
        <taxon>Vanilleae</taxon>
        <taxon>Vanilla</taxon>
    </lineage>
</organism>
<comment type="similarity">
    <text evidence="4">Belongs to the fatty acid desaturase type 2 family.</text>
</comment>
<evidence type="ECO:0000256" key="4">
    <source>
        <dbReference type="ARBA" id="ARBA00008749"/>
    </source>
</evidence>
<comment type="pathway">
    <text evidence="3">Lipid metabolism; fatty acid metabolism.</text>
</comment>
<comment type="subunit">
    <text evidence="5">Homodimer.</text>
</comment>
<keyword evidence="14" id="KW-0275">Fatty acid biosynthesis</keyword>
<dbReference type="InterPro" id="IPR012348">
    <property type="entry name" value="RNR-like"/>
</dbReference>
<dbReference type="EMBL" id="JADCNM010000003">
    <property type="protein sequence ID" value="KAG0489867.1"/>
    <property type="molecule type" value="Genomic_DNA"/>
</dbReference>
<dbReference type="GO" id="GO:0009570">
    <property type="term" value="C:chloroplast stroma"/>
    <property type="evidence" value="ECO:0007669"/>
    <property type="project" value="UniProtKB-SubCell"/>
</dbReference>
<evidence type="ECO:0000256" key="12">
    <source>
        <dbReference type="ARBA" id="ARBA00023004"/>
    </source>
</evidence>
<evidence type="ECO:0000256" key="9">
    <source>
        <dbReference type="ARBA" id="ARBA00022832"/>
    </source>
</evidence>
<gene>
    <name evidence="16" type="ORF">HPP92_006730</name>
</gene>
<dbReference type="GO" id="GO:0006633">
    <property type="term" value="P:fatty acid biosynthetic process"/>
    <property type="evidence" value="ECO:0007669"/>
    <property type="project" value="UniProtKB-KW"/>
</dbReference>
<protein>
    <recommendedName>
        <fullName evidence="6">acyl-[acyl-carrier-protein] 4-desaturase</fullName>
        <ecNumber evidence="6">1.14.19.11</ecNumber>
    </recommendedName>
</protein>
<dbReference type="Gene3D" id="1.10.620.20">
    <property type="entry name" value="Ribonucleotide Reductase, subunit A"/>
    <property type="match status" value="1"/>
</dbReference>
<dbReference type="EC" id="1.14.19.11" evidence="6"/>
<evidence type="ECO:0000313" key="17">
    <source>
        <dbReference type="Proteomes" id="UP000639772"/>
    </source>
</evidence>
<evidence type="ECO:0000256" key="1">
    <source>
        <dbReference type="ARBA" id="ARBA00001954"/>
    </source>
</evidence>
<dbReference type="PANTHER" id="PTHR31155">
    <property type="entry name" value="ACYL- ACYL-CARRIER-PROTEIN DESATURASE-RELATED"/>
    <property type="match status" value="1"/>
</dbReference>
<dbReference type="GO" id="GO:0045300">
    <property type="term" value="F:stearoyl-[ACP] desaturase activity"/>
    <property type="evidence" value="ECO:0007669"/>
    <property type="project" value="InterPro"/>
</dbReference>
<accession>A0A835RPS9</accession>
<keyword evidence="7" id="KW-0444">Lipid biosynthesis</keyword>
<keyword evidence="11" id="KW-0560">Oxidoreductase</keyword>
<evidence type="ECO:0000256" key="5">
    <source>
        <dbReference type="ARBA" id="ARBA00011738"/>
    </source>
</evidence>
<sequence>MATPQGLPRSTAISSLHRYVASSPRTRSATRLPTPKIIEKLFEVDPDETVLSFADMMKKKIAMPAHLMFDGRDDNLFEHFPPWHNGSGSTPRRTTPTYWSSWSQVEGWRAHGAFRRGRKAQDFVCNLVPRIRRIEERAQGRAKHAESMRFWLVTTGSRALTFLLKFNLLYGIPLHYVCPFNPISPLFNVVKPNIYTAKIDPIVGCGRFFIDRSRHFSYINWRHASESRRVDLCWIYSERLRCTLKHHVAWFFYGLLIKDIYVMMKNASVNKEPELEEAKMMDEITRFV</sequence>
<keyword evidence="8" id="KW-0479">Metal-binding</keyword>
<evidence type="ECO:0000256" key="8">
    <source>
        <dbReference type="ARBA" id="ARBA00022723"/>
    </source>
</evidence>
<evidence type="ECO:0000256" key="7">
    <source>
        <dbReference type="ARBA" id="ARBA00022516"/>
    </source>
</evidence>
<comment type="caution">
    <text evidence="16">The sequence shown here is derived from an EMBL/GenBank/DDBJ whole genome shotgun (WGS) entry which is preliminary data.</text>
</comment>
<dbReference type="UniPathway" id="UPA00199"/>
<evidence type="ECO:0000256" key="11">
    <source>
        <dbReference type="ARBA" id="ARBA00023002"/>
    </source>
</evidence>
<dbReference type="InterPro" id="IPR005067">
    <property type="entry name" value="Fatty_acid_desaturase-2"/>
</dbReference>
<comment type="cofactor">
    <cofactor evidence="1">
        <name>Fe(2+)</name>
        <dbReference type="ChEBI" id="CHEBI:29033"/>
    </cofactor>
</comment>
<dbReference type="PANTHER" id="PTHR31155:SF9">
    <property type="entry name" value="STEAROYL-[ACYL-CARRIER-PROTEIN] 9-DESATURASE 7, CHLOROPLASTIC"/>
    <property type="match status" value="1"/>
</dbReference>
<evidence type="ECO:0000256" key="13">
    <source>
        <dbReference type="ARBA" id="ARBA00023098"/>
    </source>
</evidence>
<proteinExistence type="inferred from homology"/>
<dbReference type="SUPFAM" id="SSF47240">
    <property type="entry name" value="Ferritin-like"/>
    <property type="match status" value="1"/>
</dbReference>
<evidence type="ECO:0000256" key="10">
    <source>
        <dbReference type="ARBA" id="ARBA00022946"/>
    </source>
</evidence>
<keyword evidence="13" id="KW-0443">Lipid metabolism</keyword>
<dbReference type="Pfam" id="PF03405">
    <property type="entry name" value="FA_desaturase_2"/>
    <property type="match status" value="1"/>
</dbReference>
<dbReference type="InterPro" id="IPR009078">
    <property type="entry name" value="Ferritin-like_SF"/>
</dbReference>
<evidence type="ECO:0000256" key="2">
    <source>
        <dbReference type="ARBA" id="ARBA00004470"/>
    </source>
</evidence>
<keyword evidence="9" id="KW-0276">Fatty acid metabolism</keyword>
<dbReference type="Proteomes" id="UP000639772">
    <property type="component" value="Chromosome 3"/>
</dbReference>
<dbReference type="GO" id="GO:0046872">
    <property type="term" value="F:metal ion binding"/>
    <property type="evidence" value="ECO:0007669"/>
    <property type="project" value="UniProtKB-KW"/>
</dbReference>
<dbReference type="AlphaFoldDB" id="A0A835RPS9"/>
<evidence type="ECO:0000256" key="3">
    <source>
        <dbReference type="ARBA" id="ARBA00004872"/>
    </source>
</evidence>
<keyword evidence="12" id="KW-0408">Iron</keyword>
<comment type="subcellular location">
    <subcellularLocation>
        <location evidence="2">Plastid</location>
        <location evidence="2">Chloroplast stroma</location>
    </subcellularLocation>
</comment>
<evidence type="ECO:0000256" key="6">
    <source>
        <dbReference type="ARBA" id="ARBA00012015"/>
    </source>
</evidence>
<evidence type="ECO:0000256" key="15">
    <source>
        <dbReference type="ARBA" id="ARBA00047803"/>
    </source>
</evidence>